<evidence type="ECO:0000256" key="1">
    <source>
        <dbReference type="ARBA" id="ARBA00022723"/>
    </source>
</evidence>
<dbReference type="GO" id="GO:0000981">
    <property type="term" value="F:DNA-binding transcription factor activity, RNA polymerase II-specific"/>
    <property type="evidence" value="ECO:0007669"/>
    <property type="project" value="InterPro"/>
</dbReference>
<evidence type="ECO:0000313" key="9">
    <source>
        <dbReference type="Proteomes" id="UP000799537"/>
    </source>
</evidence>
<proteinExistence type="predicted"/>
<dbReference type="SMART" id="SM00066">
    <property type="entry name" value="GAL4"/>
    <property type="match status" value="1"/>
</dbReference>
<keyword evidence="3" id="KW-0805">Transcription regulation</keyword>
<feature type="domain" description="Zn(2)-C6 fungal-type" evidence="7">
    <location>
        <begin position="1"/>
        <end position="44"/>
    </location>
</feature>
<dbReference type="OrthoDB" id="3598904at2759"/>
<dbReference type="GO" id="GO:0003677">
    <property type="term" value="F:DNA binding"/>
    <property type="evidence" value="ECO:0007669"/>
    <property type="project" value="UniProtKB-KW"/>
</dbReference>
<dbReference type="InterPro" id="IPR001138">
    <property type="entry name" value="Zn2Cys6_DnaBD"/>
</dbReference>
<dbReference type="CDD" id="cd00067">
    <property type="entry name" value="GAL4"/>
    <property type="match status" value="1"/>
</dbReference>
<evidence type="ECO:0000256" key="5">
    <source>
        <dbReference type="ARBA" id="ARBA00023163"/>
    </source>
</evidence>
<dbReference type="Pfam" id="PF11951">
    <property type="entry name" value="Fungal_trans_2"/>
    <property type="match status" value="1"/>
</dbReference>
<dbReference type="PANTHER" id="PTHR36206">
    <property type="entry name" value="ASPERCRYPTIN BIOSYNTHESIS CLUSTER-SPECIFIC TRANSCRIPTION REGULATOR ATNN-RELATED"/>
    <property type="match status" value="1"/>
</dbReference>
<accession>A0A6A6CBP6</accession>
<dbReference type="AlphaFoldDB" id="A0A6A6CBP6"/>
<dbReference type="Proteomes" id="UP000799537">
    <property type="component" value="Unassembled WGS sequence"/>
</dbReference>
<keyword evidence="5" id="KW-0804">Transcription</keyword>
<keyword evidence="6" id="KW-0539">Nucleus</keyword>
<keyword evidence="9" id="KW-1185">Reference proteome</keyword>
<dbReference type="RefSeq" id="XP_033663978.1">
    <property type="nucleotide sequence ID" value="XM_033808152.1"/>
</dbReference>
<dbReference type="GeneID" id="54561424"/>
<dbReference type="EMBL" id="ML993610">
    <property type="protein sequence ID" value="KAF2163089.1"/>
    <property type="molecule type" value="Genomic_DNA"/>
</dbReference>
<keyword evidence="1" id="KW-0479">Metal-binding</keyword>
<evidence type="ECO:0000256" key="4">
    <source>
        <dbReference type="ARBA" id="ARBA00023125"/>
    </source>
</evidence>
<name>A0A6A6CBP6_ZASCE</name>
<evidence type="ECO:0000256" key="2">
    <source>
        <dbReference type="ARBA" id="ARBA00022833"/>
    </source>
</evidence>
<dbReference type="InterPro" id="IPR036864">
    <property type="entry name" value="Zn2-C6_fun-type_DNA-bd_sf"/>
</dbReference>
<evidence type="ECO:0000313" key="8">
    <source>
        <dbReference type="EMBL" id="KAF2163089.1"/>
    </source>
</evidence>
<evidence type="ECO:0000256" key="6">
    <source>
        <dbReference type="ARBA" id="ARBA00023242"/>
    </source>
</evidence>
<keyword evidence="4" id="KW-0238">DNA-binding</keyword>
<dbReference type="Pfam" id="PF00172">
    <property type="entry name" value="Zn_clus"/>
    <property type="match status" value="1"/>
</dbReference>
<sequence length="603" mass="67705">MASRMTCATRIRRIKCDEERPACERCTSTGRDCLGYEIGLPFLSRDQAQPYRKLSPRCNESDIVRWKHVPRPLAVLPSGLSPKERQAFHFFREQTSYSPPGLGGTDTTWEMIALQLSLAEPALMCAIVAVGSLHQARTTRSTNLLMRTYAPEQFQFAMERYSRAVGHVQQQIRSSQQQGSRKSVELVLLACLMFICVELLNGNNSLAIQHLQTGLRILYEHLYGPMPTDRNQRRLILKADPRSTLDRLSKVYIKLEGVAASMFGQDQPILLASLGRASASDPCPTPKVFASLNDAQLHLDVLTSAIYCARGELLHLAEEELRTSRDVSTLDGKQLRCLVSASSRLVNLGENPRLEQHIRALERSVAAWSSALACIPATSEHPDHQFRLLLDVQFFELWLTSSTWLDRTETVGDRFDKYYPYMLSRIEEYLKGAFQDSDYLNAPRAGGPLRAFALSQEILLPLFGIAMRSRDTRTRRRALLIPSRLHIQESLVDSDFLAAVMERIVDEEETAARTMNGFPPDRPLTCNDVPEAARFMAAHVSTEDGHGRVARLIGCQWAAPGDQELTLKDYQFTLGELGSPSQGSIFPEGAFPQKLMYKSSDVQ</sequence>
<organism evidence="8 9">
    <name type="scientific">Zasmidium cellare ATCC 36951</name>
    <dbReference type="NCBI Taxonomy" id="1080233"/>
    <lineage>
        <taxon>Eukaryota</taxon>
        <taxon>Fungi</taxon>
        <taxon>Dikarya</taxon>
        <taxon>Ascomycota</taxon>
        <taxon>Pezizomycotina</taxon>
        <taxon>Dothideomycetes</taxon>
        <taxon>Dothideomycetidae</taxon>
        <taxon>Mycosphaerellales</taxon>
        <taxon>Mycosphaerellaceae</taxon>
        <taxon>Zasmidium</taxon>
    </lineage>
</organism>
<dbReference type="GO" id="GO:0008270">
    <property type="term" value="F:zinc ion binding"/>
    <property type="evidence" value="ECO:0007669"/>
    <property type="project" value="InterPro"/>
</dbReference>
<evidence type="ECO:0000259" key="7">
    <source>
        <dbReference type="SMART" id="SM00066"/>
    </source>
</evidence>
<dbReference type="InterPro" id="IPR021858">
    <property type="entry name" value="Fun_TF"/>
</dbReference>
<protein>
    <recommendedName>
        <fullName evidence="7">Zn(2)-C6 fungal-type domain-containing protein</fullName>
    </recommendedName>
</protein>
<gene>
    <name evidence="8" type="ORF">M409DRAFT_26535</name>
</gene>
<reference evidence="8" key="1">
    <citation type="journal article" date="2020" name="Stud. Mycol.">
        <title>101 Dothideomycetes genomes: a test case for predicting lifestyles and emergence of pathogens.</title>
        <authorList>
            <person name="Haridas S."/>
            <person name="Albert R."/>
            <person name="Binder M."/>
            <person name="Bloem J."/>
            <person name="Labutti K."/>
            <person name="Salamov A."/>
            <person name="Andreopoulos B."/>
            <person name="Baker S."/>
            <person name="Barry K."/>
            <person name="Bills G."/>
            <person name="Bluhm B."/>
            <person name="Cannon C."/>
            <person name="Castanera R."/>
            <person name="Culley D."/>
            <person name="Daum C."/>
            <person name="Ezra D."/>
            <person name="Gonzalez J."/>
            <person name="Henrissat B."/>
            <person name="Kuo A."/>
            <person name="Liang C."/>
            <person name="Lipzen A."/>
            <person name="Lutzoni F."/>
            <person name="Magnuson J."/>
            <person name="Mondo S."/>
            <person name="Nolan M."/>
            <person name="Ohm R."/>
            <person name="Pangilinan J."/>
            <person name="Park H.-J."/>
            <person name="Ramirez L."/>
            <person name="Alfaro M."/>
            <person name="Sun H."/>
            <person name="Tritt A."/>
            <person name="Yoshinaga Y."/>
            <person name="Zwiers L.-H."/>
            <person name="Turgeon B."/>
            <person name="Goodwin S."/>
            <person name="Spatafora J."/>
            <person name="Crous P."/>
            <person name="Grigoriev I."/>
        </authorList>
    </citation>
    <scope>NUCLEOTIDE SEQUENCE</scope>
    <source>
        <strain evidence="8">ATCC 36951</strain>
    </source>
</reference>
<evidence type="ECO:0000256" key="3">
    <source>
        <dbReference type="ARBA" id="ARBA00023015"/>
    </source>
</evidence>
<keyword evidence="2" id="KW-0862">Zinc</keyword>
<dbReference type="PANTHER" id="PTHR36206:SF13">
    <property type="entry name" value="TRANSCRIPTIONAL REGULATORY PROTEIN MOC3"/>
    <property type="match status" value="1"/>
</dbReference>
<dbReference type="InterPro" id="IPR052360">
    <property type="entry name" value="Transcr_Regulatory_Proteins"/>
</dbReference>
<dbReference type="SUPFAM" id="SSF57701">
    <property type="entry name" value="Zn2/Cys6 DNA-binding domain"/>
    <property type="match status" value="1"/>
</dbReference>